<feature type="region of interest" description="Disordered" evidence="1">
    <location>
        <begin position="242"/>
        <end position="269"/>
    </location>
</feature>
<name>I2GZM4_HENB6</name>
<feature type="region of interest" description="Disordered" evidence="1">
    <location>
        <begin position="1"/>
        <end position="29"/>
    </location>
</feature>
<dbReference type="Pfam" id="PF09074">
    <property type="entry name" value="Mer2"/>
    <property type="match status" value="1"/>
</dbReference>
<evidence type="ECO:0000313" key="2">
    <source>
        <dbReference type="EMBL" id="CCH59576.1"/>
    </source>
</evidence>
<dbReference type="InParanoid" id="I2GZM4"/>
<dbReference type="GO" id="GO:0007131">
    <property type="term" value="P:reciprocal meiotic recombination"/>
    <property type="evidence" value="ECO:0007669"/>
    <property type="project" value="InterPro"/>
</dbReference>
<dbReference type="InterPro" id="IPR015159">
    <property type="entry name" value="Rec107"/>
</dbReference>
<dbReference type="OMA" id="RTIIPWE"/>
<dbReference type="HOGENOM" id="CLU_1046568_0_0_1"/>
<protein>
    <submittedName>
        <fullName evidence="2">Uncharacterized protein</fullName>
    </submittedName>
</protein>
<accession>I2GZM4</accession>
<evidence type="ECO:0000256" key="1">
    <source>
        <dbReference type="SAM" id="MobiDB-lite"/>
    </source>
</evidence>
<dbReference type="KEGG" id="tbl:TBLA_0B07590"/>
<dbReference type="RefSeq" id="XP_004179095.1">
    <property type="nucleotide sequence ID" value="XM_004179047.1"/>
</dbReference>
<dbReference type="AlphaFoldDB" id="I2GZM4"/>
<proteinExistence type="predicted"/>
<keyword evidence="3" id="KW-1185">Reference proteome</keyword>
<dbReference type="STRING" id="1071380.I2GZM4"/>
<dbReference type="FunCoup" id="I2GZM4">
    <property type="interactions" value="45"/>
</dbReference>
<dbReference type="Proteomes" id="UP000002866">
    <property type="component" value="Chromosome 2"/>
</dbReference>
<organism evidence="2 3">
    <name type="scientific">Henningerozyma blattae (strain ATCC 34711 / CBS 6284 / DSM 70876 / NBRC 10599 / NRRL Y-10934 / UCD 77-7)</name>
    <name type="common">Yeast</name>
    <name type="synonym">Tetrapisispora blattae</name>
    <dbReference type="NCBI Taxonomy" id="1071380"/>
    <lineage>
        <taxon>Eukaryota</taxon>
        <taxon>Fungi</taxon>
        <taxon>Dikarya</taxon>
        <taxon>Ascomycota</taxon>
        <taxon>Saccharomycotina</taxon>
        <taxon>Saccharomycetes</taxon>
        <taxon>Saccharomycetales</taxon>
        <taxon>Saccharomycetaceae</taxon>
        <taxon>Henningerozyma</taxon>
    </lineage>
</organism>
<feature type="compositionally biased region" description="Polar residues" evidence="1">
    <location>
        <begin position="1"/>
        <end position="25"/>
    </location>
</feature>
<sequence>MDSNQTSSTTISPQKPTLNSETPELTESDKQILTWASKLELESVDLREKSSSLSREVRRCSNVLSNKFDDFKDKLIDPKEIKSIFDVLMDLSTRVIDQQKAKISSAQLDEIAKSIIELKDVKNHKEEGEKFGKIFEEITKKFTLMENSVKSVNDQLSNVTTILFSMNKSLEDLSIRQSALEELLRTQNNENEKCHQQLKKDHQDIRERLLKTGDMPFKIRKIISSNDDMLQGTTIENDSDFEIAISPGPNNEPGPMSSPNQKRRRDFRIRGSRTIIPWEEVEM</sequence>
<dbReference type="GO" id="GO:0000794">
    <property type="term" value="C:condensed nuclear chromosome"/>
    <property type="evidence" value="ECO:0007669"/>
    <property type="project" value="InterPro"/>
</dbReference>
<dbReference type="EMBL" id="HE806317">
    <property type="protein sequence ID" value="CCH59576.1"/>
    <property type="molecule type" value="Genomic_DNA"/>
</dbReference>
<dbReference type="GeneID" id="14493865"/>
<evidence type="ECO:0000313" key="3">
    <source>
        <dbReference type="Proteomes" id="UP000002866"/>
    </source>
</evidence>
<gene>
    <name evidence="2" type="primary">TBLA0B07590</name>
    <name evidence="2" type="ORF">TBLA_0B07590</name>
</gene>
<dbReference type="OrthoDB" id="3997928at2759"/>
<reference evidence="2 3" key="1">
    <citation type="journal article" date="2011" name="Proc. Natl. Acad. Sci. U.S.A.">
        <title>Evolutionary erosion of yeast sex chromosomes by mating-type switching accidents.</title>
        <authorList>
            <person name="Gordon J.L."/>
            <person name="Armisen D."/>
            <person name="Proux-Wera E."/>
            <person name="Oheigeartaigh S.S."/>
            <person name="Byrne K.P."/>
            <person name="Wolfe K.H."/>
        </authorList>
    </citation>
    <scope>NUCLEOTIDE SEQUENCE [LARGE SCALE GENOMIC DNA]</scope>
    <source>
        <strain evidence="3">ATCC 34711 / CBS 6284 / DSM 70876 / NBRC 10599 / NRRL Y-10934 / UCD 77-7</strain>
    </source>
</reference>